<dbReference type="SMART" id="SM00369">
    <property type="entry name" value="LRR_TYP"/>
    <property type="match status" value="10"/>
</dbReference>
<dbReference type="GO" id="GO:0005546">
    <property type="term" value="F:phosphatidylinositol-4,5-bisphosphate binding"/>
    <property type="evidence" value="ECO:0007669"/>
    <property type="project" value="TreeGrafter"/>
</dbReference>
<evidence type="ECO:0000256" key="3">
    <source>
        <dbReference type="SAM" id="MobiDB-lite"/>
    </source>
</evidence>
<dbReference type="InterPro" id="IPR029006">
    <property type="entry name" value="ADF-H/Gelsolin-like_dom_sf"/>
</dbReference>
<dbReference type="CDD" id="cd11290">
    <property type="entry name" value="gelsolin_S1_like"/>
    <property type="match status" value="1"/>
</dbReference>
<dbReference type="SUPFAM" id="SSF52058">
    <property type="entry name" value="L domain-like"/>
    <property type="match status" value="2"/>
</dbReference>
<dbReference type="AlphaFoldDB" id="A0A0K2U430"/>
<dbReference type="PROSITE" id="PS51450">
    <property type="entry name" value="LRR"/>
    <property type="match status" value="4"/>
</dbReference>
<sequence>MAVGPGVLSFIRGLDLTKNDLEDDKFPGEALEHMSSLRWLKLTNTKLKSIPDQLVKLNTLEHLTLKRNQVGEINPGIAKLSSLRTLNLSRNQISSSGVPSQLFDNEELTTLDISHNKLSSVPEGISNCKSLLVLNMSHNQLETIPSSVLMSLTDLLYFDVSHNDLDTLPPQLRRLANLQTLDLSFNPLSHFQIRPLPSLTELKVLSMKSTQRTNSNIPGNLEALVHLSDVDLSENNLTKIPEGLLTVPNIRRLNLGDNQISEVSQDIERWQGSLETFILSRNKIKVLPTSLCKLSKLKKLYLNENELDFEGIPKGVAKLVELVTFSAADNKLEMIPEGLCRCNSLKKLILPRNRLITLPDAIHLTELEILDLKGNTDLIMPPKPMQLSYGAGVEFYNVDFSLQHQLRLAGASVPKSIAEQQNNKSDPMARKMRLRRRHWYNSGDPDEDQAKVLKGMKDIAKANKSGDKDQIEENESIKAKRWDEALEKPPLDYSEFFDTDVGQFPGISIWEIENFYPKQIEEEAYGNFYEGDCYIVLHTSVDDSGSLDWKIYFLIGDKASLDKRTCSAIHSVNLRNYLGANGRTVREEQGDESEEFLQLFGGHIDYIQGAHTTSGFYTVEEIEYTTRTYRIHTDSTNAIHFEPVKTEYAMLDSRYVFLVDAGLQLFVWYGKNCKNVLKSKARLLAEKICKQERKNKASISIFSQNDEPSEFWRILFNEEEDNHEDEGASSDGEVNEENESRCSNFKAPKEPIVDHVPNDFKPVIPRLYIVGLGMGYLELPQVEVPGLRLKQDLLETKSVYILDCFCDLFVWIGKKSTKLVRAAALKLSSELFSMIKRPDYSMVHRVSEGTESQIFKTKFFGWDDVIGVDFTRTAQSVQRTGADLVKWAKAQDTKVDLSALFTPRQSPMAKEEAQQLSEEWNEDLEKMEAFVLEGKKFVKLPEEERGIFHSADSYVYLCRYWVPADEQDKENEHEDDEDDVEDYQGVVVYFWQGRDSSNMGWLTFTFSLQKKFETLFGEKLEVLRMHQQQETLKFMSHFKNGLIIRQGSRNASKKPDYVSSAELYHIRSNGSSLCRRCVQIKSDASLLNSCFCYVLKVPFDTKGDSGIIYVWIGSTSDSDEANVAQNIASTLWDPEKYSCQILNEGEEPENFFWVGLNGKKNYEKEADFMDLARLFRCSNEKGYFTVSEKCSDFCQDDLAQDDIMILDTGDQVFLWMGPRCSEVEVKLSYKSAQVYIQNLRAKYPDRVRKLFLTIMGKESKRFTRCFHGWGTIKSILR</sequence>
<feature type="region of interest" description="Disordered" evidence="3">
    <location>
        <begin position="721"/>
        <end position="740"/>
    </location>
</feature>
<dbReference type="PRINTS" id="PR00019">
    <property type="entry name" value="LEURICHRPT"/>
</dbReference>
<dbReference type="GO" id="GO:0051015">
    <property type="term" value="F:actin filament binding"/>
    <property type="evidence" value="ECO:0007669"/>
    <property type="project" value="InterPro"/>
</dbReference>
<dbReference type="CDD" id="cd11288">
    <property type="entry name" value="gelsolin_S5_like"/>
    <property type="match status" value="1"/>
</dbReference>
<evidence type="ECO:0000313" key="5">
    <source>
        <dbReference type="EMBL" id="CDW32953.1"/>
    </source>
</evidence>
<dbReference type="GO" id="GO:0015629">
    <property type="term" value="C:actin cytoskeleton"/>
    <property type="evidence" value="ECO:0007669"/>
    <property type="project" value="TreeGrafter"/>
</dbReference>
<dbReference type="OrthoDB" id="20529at2759"/>
<dbReference type="SMART" id="SM00364">
    <property type="entry name" value="LRR_BAC"/>
    <property type="match status" value="6"/>
</dbReference>
<dbReference type="InterPro" id="IPR032675">
    <property type="entry name" value="LRR_dom_sf"/>
</dbReference>
<feature type="domain" description="Gelsolin-like" evidence="4">
    <location>
        <begin position="522"/>
        <end position="597"/>
    </location>
</feature>
<proteinExistence type="predicted"/>
<reference evidence="5" key="1">
    <citation type="submission" date="2014-05" db="EMBL/GenBank/DDBJ databases">
        <authorList>
            <person name="Chronopoulou M."/>
        </authorList>
    </citation>
    <scope>NUCLEOTIDE SEQUENCE</scope>
    <source>
        <tissue evidence="5">Whole organism</tissue>
    </source>
</reference>
<accession>A0A0K2U430</accession>
<feature type="domain" description="Gelsolin-like" evidence="4">
    <location>
        <begin position="1186"/>
        <end position="1245"/>
    </location>
</feature>
<dbReference type="SMART" id="SM00262">
    <property type="entry name" value="GEL"/>
    <property type="match status" value="6"/>
</dbReference>
<dbReference type="InterPro" id="IPR001611">
    <property type="entry name" value="Leu-rich_rpt"/>
</dbReference>
<keyword evidence="2" id="KW-0677">Repeat</keyword>
<dbReference type="EMBL" id="HACA01015592">
    <property type="protein sequence ID" value="CDW32953.1"/>
    <property type="molecule type" value="Transcribed_RNA"/>
</dbReference>
<dbReference type="CDD" id="cd11291">
    <property type="entry name" value="gelsolin_S6_like"/>
    <property type="match status" value="1"/>
</dbReference>
<dbReference type="Pfam" id="PF00626">
    <property type="entry name" value="Gelsolin"/>
    <property type="match status" value="4"/>
</dbReference>
<feature type="domain" description="Gelsolin-like" evidence="4">
    <location>
        <begin position="639"/>
        <end position="712"/>
    </location>
</feature>
<dbReference type="GO" id="GO:0030239">
    <property type="term" value="P:myofibril assembly"/>
    <property type="evidence" value="ECO:0007669"/>
    <property type="project" value="TreeGrafter"/>
</dbReference>
<keyword evidence="1" id="KW-0433">Leucine-rich repeat</keyword>
<dbReference type="FunFam" id="3.40.20.10:FF:000020">
    <property type="entry name" value="protein flightless-1 homolog isoform X1"/>
    <property type="match status" value="1"/>
</dbReference>
<dbReference type="Gene3D" id="3.80.10.10">
    <property type="entry name" value="Ribonuclease Inhibitor"/>
    <property type="match status" value="3"/>
</dbReference>
<dbReference type="InterPro" id="IPR007122">
    <property type="entry name" value="Villin/Gelsolin"/>
</dbReference>
<dbReference type="PANTHER" id="PTHR11977">
    <property type="entry name" value="VILLIN"/>
    <property type="match status" value="1"/>
</dbReference>
<dbReference type="InterPro" id="IPR007123">
    <property type="entry name" value="Gelsolin-like_dom"/>
</dbReference>
<feature type="compositionally biased region" description="Acidic residues" evidence="3">
    <location>
        <begin position="721"/>
        <end position="737"/>
    </location>
</feature>
<dbReference type="GO" id="GO:0005634">
    <property type="term" value="C:nucleus"/>
    <property type="evidence" value="ECO:0007669"/>
    <property type="project" value="TreeGrafter"/>
</dbReference>
<evidence type="ECO:0000256" key="2">
    <source>
        <dbReference type="ARBA" id="ARBA00022737"/>
    </source>
</evidence>
<feature type="domain" description="Gelsolin-like" evidence="4">
    <location>
        <begin position="781"/>
        <end position="855"/>
    </location>
</feature>
<dbReference type="Gene3D" id="3.40.20.10">
    <property type="entry name" value="Severin"/>
    <property type="match status" value="6"/>
</dbReference>
<dbReference type="Pfam" id="PF13855">
    <property type="entry name" value="LRR_8"/>
    <property type="match status" value="3"/>
</dbReference>
<dbReference type="SUPFAM" id="SSF55753">
    <property type="entry name" value="Actin depolymerizing proteins"/>
    <property type="match status" value="6"/>
</dbReference>
<organism evidence="5">
    <name type="scientific">Lepeophtheirus salmonis</name>
    <name type="common">Salmon louse</name>
    <name type="synonym">Caligus salmonis</name>
    <dbReference type="NCBI Taxonomy" id="72036"/>
    <lineage>
        <taxon>Eukaryota</taxon>
        <taxon>Metazoa</taxon>
        <taxon>Ecdysozoa</taxon>
        <taxon>Arthropoda</taxon>
        <taxon>Crustacea</taxon>
        <taxon>Multicrustacea</taxon>
        <taxon>Hexanauplia</taxon>
        <taxon>Copepoda</taxon>
        <taxon>Siphonostomatoida</taxon>
        <taxon>Caligidae</taxon>
        <taxon>Lepeophtheirus</taxon>
    </lineage>
</organism>
<dbReference type="CDD" id="cd11280">
    <property type="entry name" value="gelsolin_like"/>
    <property type="match status" value="2"/>
</dbReference>
<dbReference type="SMART" id="SM00365">
    <property type="entry name" value="LRR_SD22"/>
    <property type="match status" value="5"/>
</dbReference>
<dbReference type="FunFam" id="3.80.10.10:FF:001164">
    <property type="entry name" value="GH01279p"/>
    <property type="match status" value="1"/>
</dbReference>
<evidence type="ECO:0000259" key="4">
    <source>
        <dbReference type="Pfam" id="PF00626"/>
    </source>
</evidence>
<dbReference type="GO" id="GO:0051014">
    <property type="term" value="P:actin filament severing"/>
    <property type="evidence" value="ECO:0007669"/>
    <property type="project" value="TreeGrafter"/>
</dbReference>
<dbReference type="GO" id="GO:0005737">
    <property type="term" value="C:cytoplasm"/>
    <property type="evidence" value="ECO:0007669"/>
    <property type="project" value="TreeGrafter"/>
</dbReference>
<dbReference type="InterPro" id="IPR003591">
    <property type="entry name" value="Leu-rich_rpt_typical-subtyp"/>
</dbReference>
<evidence type="ECO:0000256" key="1">
    <source>
        <dbReference type="ARBA" id="ARBA00022614"/>
    </source>
</evidence>
<dbReference type="PANTHER" id="PTHR11977:SF51">
    <property type="entry name" value="PROTEIN FLIGHTLESS-1 HOMOLOG"/>
    <property type="match status" value="1"/>
</dbReference>
<dbReference type="CDD" id="cd11292">
    <property type="entry name" value="gelsolin_S3_like"/>
    <property type="match status" value="1"/>
</dbReference>
<name>A0A0K2U430_LEPSM</name>
<dbReference type="GO" id="GO:0051016">
    <property type="term" value="P:barbed-end actin filament capping"/>
    <property type="evidence" value="ECO:0007669"/>
    <property type="project" value="TreeGrafter"/>
</dbReference>
<dbReference type="Pfam" id="PF00560">
    <property type="entry name" value="LRR_1"/>
    <property type="match status" value="2"/>
</dbReference>
<dbReference type="GO" id="GO:0008154">
    <property type="term" value="P:actin polymerization or depolymerization"/>
    <property type="evidence" value="ECO:0007669"/>
    <property type="project" value="TreeGrafter"/>
</dbReference>
<protein>
    <recommendedName>
        <fullName evidence="4">Gelsolin-like domain-containing protein</fullName>
    </recommendedName>
</protein>
<dbReference type="PRINTS" id="PR00597">
    <property type="entry name" value="GELSOLIN"/>
</dbReference>